<dbReference type="Gene3D" id="3.40.50.150">
    <property type="entry name" value="Vaccinia Virus protein VP39"/>
    <property type="match status" value="1"/>
</dbReference>
<keyword evidence="8" id="KW-1185">Reference proteome</keyword>
<gene>
    <name evidence="7" type="ORF">SAMN02927928_2803</name>
</gene>
<dbReference type="PANTHER" id="PTHR43667:SF1">
    <property type="entry name" value="CYCLOPROPANE-FATTY-ACYL-PHOSPHOLIPID SYNTHASE"/>
    <property type="match status" value="1"/>
</dbReference>
<protein>
    <submittedName>
        <fullName evidence="7">Cyclopropane-fatty-acyl-phospholipid synthase</fullName>
    </submittedName>
</protein>
<keyword evidence="4" id="KW-0949">S-adenosyl-L-methionine</keyword>
<evidence type="ECO:0000256" key="1">
    <source>
        <dbReference type="ARBA" id="ARBA00010815"/>
    </source>
</evidence>
<evidence type="ECO:0000256" key="2">
    <source>
        <dbReference type="ARBA" id="ARBA00022603"/>
    </source>
</evidence>
<dbReference type="InterPro" id="IPR003333">
    <property type="entry name" value="CMAS"/>
</dbReference>
<feature type="active site" evidence="6">
    <location>
        <position position="363"/>
    </location>
</feature>
<evidence type="ECO:0000313" key="8">
    <source>
        <dbReference type="Proteomes" id="UP000199150"/>
    </source>
</evidence>
<proteinExistence type="inferred from homology"/>
<reference evidence="8" key="1">
    <citation type="submission" date="2016-10" db="EMBL/GenBank/DDBJ databases">
        <authorList>
            <person name="Varghese N."/>
            <person name="Submissions S."/>
        </authorList>
    </citation>
    <scope>NUCLEOTIDE SEQUENCE [LARGE SCALE GENOMIC DNA]</scope>
    <source>
        <strain evidence="8">CGMCC 1.3431</strain>
    </source>
</reference>
<dbReference type="SUPFAM" id="SSF53335">
    <property type="entry name" value="S-adenosyl-L-methionine-dependent methyltransferases"/>
    <property type="match status" value="1"/>
</dbReference>
<dbReference type="CDD" id="cd02440">
    <property type="entry name" value="AdoMet_MTases"/>
    <property type="match status" value="1"/>
</dbReference>
<dbReference type="InterPro" id="IPR029063">
    <property type="entry name" value="SAM-dependent_MTases_sf"/>
</dbReference>
<comment type="similarity">
    <text evidence="1">Belongs to the CFA/CMAS family.</text>
</comment>
<name>A0A1G4SPX9_9CAUL</name>
<evidence type="ECO:0000256" key="3">
    <source>
        <dbReference type="ARBA" id="ARBA00022679"/>
    </source>
</evidence>
<sequence>MLQRYLHTLIQQGRLTVRINPGKTYAFGNSIPDRPDLDVAIWINSPWTAFKIGFHPYLYFGEAVMEADLIVEKGSLWNLMELIGLNLQNAPDRGWLSRLLHGIKRFLPAHSLNASRANVAHHYDLSEKLYRLFLDEDMQYSCAYFQSPQASLEEAQIAKKDHIADKLYLSPGQSVLDIGCGWGGMALHLAKQAGVNVTGVTLSTEQLAVAEQRALAPSVNARVRFELCDYREVSGLFDRIVSVGMFEHVGLAGFDGYFQTVADRLKEDGVALIHTIGRRGKTGGRSAWLNKFIFPGGYIPSLSEITDSVEKSGLFITDIEPLRLHYAETLRHWRARFLAHREEIAALYDERFCRMWEFYLCWCELGFRYGDLMVFQVQLAKRLDTLPITRDYMMPQASARVAEEAASETLKGFARAGQAIRQGEAG</sequence>
<dbReference type="PIRSF" id="PIRSF003085">
    <property type="entry name" value="CMAS"/>
    <property type="match status" value="1"/>
</dbReference>
<keyword evidence="5" id="KW-0443">Lipid metabolism</keyword>
<evidence type="ECO:0000256" key="6">
    <source>
        <dbReference type="PIRSR" id="PIRSR003085-1"/>
    </source>
</evidence>
<dbReference type="PANTHER" id="PTHR43667">
    <property type="entry name" value="CYCLOPROPANE-FATTY-ACYL-PHOSPHOLIPID SYNTHASE"/>
    <property type="match status" value="1"/>
</dbReference>
<dbReference type="GO" id="GO:0008610">
    <property type="term" value="P:lipid biosynthetic process"/>
    <property type="evidence" value="ECO:0007669"/>
    <property type="project" value="InterPro"/>
</dbReference>
<dbReference type="Pfam" id="PF02353">
    <property type="entry name" value="CMAS"/>
    <property type="match status" value="1"/>
</dbReference>
<keyword evidence="2" id="KW-0489">Methyltransferase</keyword>
<dbReference type="STRING" id="260084.SAMN02927928_2803"/>
<keyword evidence="3" id="KW-0808">Transferase</keyword>
<evidence type="ECO:0000256" key="5">
    <source>
        <dbReference type="ARBA" id="ARBA00023098"/>
    </source>
</evidence>
<organism evidence="7 8">
    <name type="scientific">Asticcacaulis taihuensis</name>
    <dbReference type="NCBI Taxonomy" id="260084"/>
    <lineage>
        <taxon>Bacteria</taxon>
        <taxon>Pseudomonadati</taxon>
        <taxon>Pseudomonadota</taxon>
        <taxon>Alphaproteobacteria</taxon>
        <taxon>Caulobacterales</taxon>
        <taxon>Caulobacteraceae</taxon>
        <taxon>Asticcacaulis</taxon>
    </lineage>
</organism>
<dbReference type="EMBL" id="FMTS01000005">
    <property type="protein sequence ID" value="SCW71116.1"/>
    <property type="molecule type" value="Genomic_DNA"/>
</dbReference>
<evidence type="ECO:0000256" key="4">
    <source>
        <dbReference type="ARBA" id="ARBA00022691"/>
    </source>
</evidence>
<dbReference type="GO" id="GO:0032259">
    <property type="term" value="P:methylation"/>
    <property type="evidence" value="ECO:0007669"/>
    <property type="project" value="UniProtKB-KW"/>
</dbReference>
<dbReference type="Proteomes" id="UP000199150">
    <property type="component" value="Unassembled WGS sequence"/>
</dbReference>
<dbReference type="InterPro" id="IPR050723">
    <property type="entry name" value="CFA/CMAS"/>
</dbReference>
<dbReference type="GO" id="GO:0008168">
    <property type="term" value="F:methyltransferase activity"/>
    <property type="evidence" value="ECO:0007669"/>
    <property type="project" value="UniProtKB-KW"/>
</dbReference>
<evidence type="ECO:0000313" key="7">
    <source>
        <dbReference type="EMBL" id="SCW71116.1"/>
    </source>
</evidence>
<dbReference type="RefSeq" id="WP_245679016.1">
    <property type="nucleotide sequence ID" value="NZ_CBCRYE010000003.1"/>
</dbReference>
<accession>A0A1G4SPX9</accession>
<dbReference type="AlphaFoldDB" id="A0A1G4SPX9"/>